<dbReference type="PROSITE" id="PS00606">
    <property type="entry name" value="KS3_1"/>
    <property type="match status" value="1"/>
</dbReference>
<evidence type="ECO:0000256" key="12">
    <source>
        <dbReference type="ARBA" id="ARBA00047318"/>
    </source>
</evidence>
<keyword evidence="10 14" id="KW-0012">Acyltransferase</keyword>
<evidence type="ECO:0000256" key="9">
    <source>
        <dbReference type="ARBA" id="ARBA00023160"/>
    </source>
</evidence>
<dbReference type="InterPro" id="IPR020841">
    <property type="entry name" value="PKS_Beta-ketoAc_synthase_dom"/>
</dbReference>
<keyword evidence="8" id="KW-0443">Lipid metabolism</keyword>
<dbReference type="NCBIfam" id="NF005589">
    <property type="entry name" value="PRK07314.1"/>
    <property type="match status" value="1"/>
</dbReference>
<dbReference type="SUPFAM" id="SSF53901">
    <property type="entry name" value="Thiolase-like"/>
    <property type="match status" value="2"/>
</dbReference>
<dbReference type="Proteomes" id="UP001230426">
    <property type="component" value="Unassembled WGS sequence"/>
</dbReference>
<comment type="caution">
    <text evidence="18">The sequence shown here is derived from an EMBL/GenBank/DDBJ whole genome shotgun (WGS) entry which is preliminary data.</text>
</comment>
<evidence type="ECO:0000256" key="11">
    <source>
        <dbReference type="ARBA" id="ARBA00024006"/>
    </source>
</evidence>
<dbReference type="EMBL" id="JAUSRB010000001">
    <property type="protein sequence ID" value="MDP9861410.1"/>
    <property type="molecule type" value="Genomic_DNA"/>
</dbReference>
<comment type="catalytic activity">
    <reaction evidence="13 14">
        <text>a fatty acyl-[ACP] + malonyl-[ACP] + H(+) = a 3-oxoacyl-[ACP] + holo-[ACP] + CO2</text>
        <dbReference type="Rhea" id="RHEA:22836"/>
        <dbReference type="Rhea" id="RHEA-COMP:9623"/>
        <dbReference type="Rhea" id="RHEA-COMP:9685"/>
        <dbReference type="Rhea" id="RHEA-COMP:9916"/>
        <dbReference type="Rhea" id="RHEA-COMP:14125"/>
        <dbReference type="ChEBI" id="CHEBI:15378"/>
        <dbReference type="ChEBI" id="CHEBI:16526"/>
        <dbReference type="ChEBI" id="CHEBI:64479"/>
        <dbReference type="ChEBI" id="CHEBI:78449"/>
        <dbReference type="ChEBI" id="CHEBI:78776"/>
        <dbReference type="ChEBI" id="CHEBI:138651"/>
    </reaction>
</comment>
<keyword evidence="19" id="KW-1185">Reference proteome</keyword>
<evidence type="ECO:0000256" key="14">
    <source>
        <dbReference type="PIRNR" id="PIRNR000447"/>
    </source>
</evidence>
<name>A0ABT9QYY2_9ACTN</name>
<proteinExistence type="inferred from homology"/>
<dbReference type="InterPro" id="IPR018201">
    <property type="entry name" value="Ketoacyl_synth_AS"/>
</dbReference>
<feature type="region of interest" description="Disordered" evidence="16">
    <location>
        <begin position="210"/>
        <end position="229"/>
    </location>
</feature>
<evidence type="ECO:0000256" key="16">
    <source>
        <dbReference type="SAM" id="MobiDB-lite"/>
    </source>
</evidence>
<keyword evidence="6 14" id="KW-0808">Transferase</keyword>
<dbReference type="Pfam" id="PF02801">
    <property type="entry name" value="Ketoacyl-synt_C"/>
    <property type="match status" value="1"/>
</dbReference>
<reference evidence="18 19" key="1">
    <citation type="submission" date="2023-07" db="EMBL/GenBank/DDBJ databases">
        <title>Sequencing the genomes of 1000 actinobacteria strains.</title>
        <authorList>
            <person name="Klenk H.-P."/>
        </authorList>
    </citation>
    <scope>NUCLEOTIDE SEQUENCE [LARGE SCALE GENOMIC DNA]</scope>
    <source>
        <strain evidence="18 19">DSM 44109</strain>
    </source>
</reference>
<evidence type="ECO:0000256" key="4">
    <source>
        <dbReference type="ARBA" id="ARBA00014657"/>
    </source>
</evidence>
<evidence type="ECO:0000256" key="2">
    <source>
        <dbReference type="ARBA" id="ARBA00008467"/>
    </source>
</evidence>
<accession>A0ABT9QYY2</accession>
<evidence type="ECO:0000256" key="1">
    <source>
        <dbReference type="ARBA" id="ARBA00005194"/>
    </source>
</evidence>
<dbReference type="PROSITE" id="PS52004">
    <property type="entry name" value="KS3_2"/>
    <property type="match status" value="1"/>
</dbReference>
<evidence type="ECO:0000259" key="17">
    <source>
        <dbReference type="PROSITE" id="PS52004"/>
    </source>
</evidence>
<dbReference type="InterPro" id="IPR016039">
    <property type="entry name" value="Thiolase-like"/>
</dbReference>
<feature type="domain" description="Ketosynthase family 3 (KS3)" evidence="17">
    <location>
        <begin position="6"/>
        <end position="413"/>
    </location>
</feature>
<evidence type="ECO:0000256" key="15">
    <source>
        <dbReference type="RuleBase" id="RU003694"/>
    </source>
</evidence>
<comment type="pathway">
    <text evidence="1 14">Lipid metabolism; fatty acid biosynthesis.</text>
</comment>
<evidence type="ECO:0000256" key="8">
    <source>
        <dbReference type="ARBA" id="ARBA00023098"/>
    </source>
</evidence>
<comment type="catalytic activity">
    <reaction evidence="12 14">
        <text>(9Z)-hexadecenoyl-[ACP] + malonyl-[ACP] + H(+) = 3-oxo-(11Z)-octadecenoyl-[ACP] + holo-[ACP] + CO2</text>
        <dbReference type="Rhea" id="RHEA:55040"/>
        <dbReference type="Rhea" id="RHEA-COMP:9623"/>
        <dbReference type="Rhea" id="RHEA-COMP:9685"/>
        <dbReference type="Rhea" id="RHEA-COMP:10800"/>
        <dbReference type="Rhea" id="RHEA-COMP:14074"/>
        <dbReference type="ChEBI" id="CHEBI:15378"/>
        <dbReference type="ChEBI" id="CHEBI:16526"/>
        <dbReference type="ChEBI" id="CHEBI:64479"/>
        <dbReference type="ChEBI" id="CHEBI:78449"/>
        <dbReference type="ChEBI" id="CHEBI:83989"/>
        <dbReference type="ChEBI" id="CHEBI:138538"/>
        <dbReference type="EC" id="2.3.1.179"/>
    </reaction>
</comment>
<dbReference type="PANTHER" id="PTHR11712">
    <property type="entry name" value="POLYKETIDE SYNTHASE-RELATED"/>
    <property type="match status" value="1"/>
</dbReference>
<dbReference type="PANTHER" id="PTHR11712:SF336">
    <property type="entry name" value="3-OXOACYL-[ACYL-CARRIER-PROTEIN] SYNTHASE, MITOCHONDRIAL"/>
    <property type="match status" value="1"/>
</dbReference>
<evidence type="ECO:0000313" key="19">
    <source>
        <dbReference type="Proteomes" id="UP001230426"/>
    </source>
</evidence>
<dbReference type="InterPro" id="IPR000794">
    <property type="entry name" value="Beta-ketoacyl_synthase"/>
</dbReference>
<sequence>MRTYGQRRVVITGQGVISPVGLSVQNFWDALLAGRSGVGPITSFDTTDLPVKIAGEVTGFDPLEYMPRTVSRRIDKYAQFAVAAAMQAIEDSKLVIDDANTHRVGVLIGSGYGPTALVQSGTLTLDERGHRALAPWLSAATSIDCAAGEIALKVGATGPSGAVSTACASGTSAVGEAMRMIQRGDVDAVIAGGADNSITSFDIGSTAMSRALSRRNDDPQRASRPFDKDRDGFVMAAGAGVLVLEDARSAERRGAPILAEVVGYGATSDAYHPTAPHPEGLGARRAMQLALDDASVAASEIDHINAHGTSTVLNDRTEAAAIRRVFGDHAPNIPITGVKSMTGHMIGAAGAVELIATVQALLTGIVPPTINCDDPEDAGLNFVPHRPQEHDIRVAMSNSFGFAGHNATLVVRRFEH</sequence>
<dbReference type="GO" id="GO:0004315">
    <property type="term" value="F:3-oxoacyl-[acyl-carrier-protein] synthase activity"/>
    <property type="evidence" value="ECO:0007669"/>
    <property type="project" value="UniProtKB-EC"/>
</dbReference>
<comment type="similarity">
    <text evidence="2 14 15">Belongs to the thiolase-like superfamily. Beta-ketoacyl-ACP synthases family.</text>
</comment>
<keyword evidence="9 14" id="KW-0275">Fatty acid biosynthesis</keyword>
<protein>
    <recommendedName>
        <fullName evidence="4 14">3-oxoacyl-[acyl-carrier-protein] synthase 2</fullName>
        <ecNumber evidence="3 14">2.3.1.179</ecNumber>
    </recommendedName>
</protein>
<evidence type="ECO:0000256" key="6">
    <source>
        <dbReference type="ARBA" id="ARBA00022679"/>
    </source>
</evidence>
<gene>
    <name evidence="18" type="ORF">J2S55_000669</name>
</gene>
<keyword evidence="5 14" id="KW-0444">Lipid biosynthesis</keyword>
<dbReference type="SMART" id="SM00825">
    <property type="entry name" value="PKS_KS"/>
    <property type="match status" value="1"/>
</dbReference>
<dbReference type="InterPro" id="IPR017568">
    <property type="entry name" value="3-oxoacyl-ACP_synth-2"/>
</dbReference>
<dbReference type="Gene3D" id="3.40.47.10">
    <property type="match status" value="1"/>
</dbReference>
<dbReference type="CDD" id="cd00834">
    <property type="entry name" value="KAS_I_II"/>
    <property type="match status" value="1"/>
</dbReference>
<dbReference type="Pfam" id="PF00109">
    <property type="entry name" value="ketoacyl-synt"/>
    <property type="match status" value="1"/>
</dbReference>
<keyword evidence="7" id="KW-0276">Fatty acid metabolism</keyword>
<dbReference type="NCBIfam" id="TIGR03150">
    <property type="entry name" value="fabF"/>
    <property type="match status" value="1"/>
</dbReference>
<evidence type="ECO:0000256" key="10">
    <source>
        <dbReference type="ARBA" id="ARBA00023315"/>
    </source>
</evidence>
<feature type="compositionally biased region" description="Basic and acidic residues" evidence="16">
    <location>
        <begin position="214"/>
        <end position="229"/>
    </location>
</feature>
<comment type="function">
    <text evidence="11 14">Involved in the type II fatty acid elongation cycle. Catalyzes the elongation of a wide range of acyl-ACP by the addition of two carbons from malonyl-ACP to an acyl acceptor. Can efficiently catalyze the conversion of palmitoleoyl-ACP (cis-hexadec-9-enoyl-ACP) to cis-vaccenoyl-ACP (cis-octadec-11-enoyl-ACP), an essential step in the thermal regulation of fatty acid composition.</text>
</comment>
<dbReference type="InterPro" id="IPR014031">
    <property type="entry name" value="Ketoacyl_synth_C"/>
</dbReference>
<evidence type="ECO:0000313" key="18">
    <source>
        <dbReference type="EMBL" id="MDP9861410.1"/>
    </source>
</evidence>
<evidence type="ECO:0000256" key="13">
    <source>
        <dbReference type="ARBA" id="ARBA00047659"/>
    </source>
</evidence>
<dbReference type="RefSeq" id="WP_306857179.1">
    <property type="nucleotide sequence ID" value="NZ_JAUSRB010000001.1"/>
</dbReference>
<evidence type="ECO:0000256" key="5">
    <source>
        <dbReference type="ARBA" id="ARBA00022516"/>
    </source>
</evidence>
<dbReference type="InterPro" id="IPR014030">
    <property type="entry name" value="Ketoacyl_synth_N"/>
</dbReference>
<evidence type="ECO:0000256" key="3">
    <source>
        <dbReference type="ARBA" id="ARBA00012356"/>
    </source>
</evidence>
<dbReference type="EC" id="2.3.1.179" evidence="3 14"/>
<organism evidence="18 19">
    <name type="scientific">Streptosporangium brasiliense</name>
    <dbReference type="NCBI Taxonomy" id="47480"/>
    <lineage>
        <taxon>Bacteria</taxon>
        <taxon>Bacillati</taxon>
        <taxon>Actinomycetota</taxon>
        <taxon>Actinomycetes</taxon>
        <taxon>Streptosporangiales</taxon>
        <taxon>Streptosporangiaceae</taxon>
        <taxon>Streptosporangium</taxon>
    </lineage>
</organism>
<dbReference type="PIRSF" id="PIRSF000447">
    <property type="entry name" value="KAS_II"/>
    <property type="match status" value="1"/>
</dbReference>
<evidence type="ECO:0000256" key="7">
    <source>
        <dbReference type="ARBA" id="ARBA00022832"/>
    </source>
</evidence>